<gene>
    <name evidence="11" type="ORF">DFH01_23395</name>
</gene>
<evidence type="ECO:0000313" key="11">
    <source>
        <dbReference type="EMBL" id="PWS35251.1"/>
    </source>
</evidence>
<keyword evidence="6 9" id="KW-1133">Transmembrane helix</keyword>
<dbReference type="GO" id="GO:0005507">
    <property type="term" value="F:copper ion binding"/>
    <property type="evidence" value="ECO:0007669"/>
    <property type="project" value="InterPro"/>
</dbReference>
<dbReference type="Gene3D" id="1.10.287.90">
    <property type="match status" value="1"/>
</dbReference>
<dbReference type="PANTHER" id="PTHR22888">
    <property type="entry name" value="CYTOCHROME C OXIDASE, SUBUNIT II"/>
    <property type="match status" value="1"/>
</dbReference>
<evidence type="ECO:0000313" key="12">
    <source>
        <dbReference type="Proteomes" id="UP000245765"/>
    </source>
</evidence>
<keyword evidence="5" id="KW-0249">Electron transport</keyword>
<keyword evidence="4 9" id="KW-0812">Transmembrane</keyword>
<organism evidence="11 12">
    <name type="scientific">Falsiroseomonas bella</name>
    <dbReference type="NCBI Taxonomy" id="2184016"/>
    <lineage>
        <taxon>Bacteria</taxon>
        <taxon>Pseudomonadati</taxon>
        <taxon>Pseudomonadota</taxon>
        <taxon>Alphaproteobacteria</taxon>
        <taxon>Acetobacterales</taxon>
        <taxon>Roseomonadaceae</taxon>
        <taxon>Falsiroseomonas</taxon>
    </lineage>
</organism>
<keyword evidence="3" id="KW-0813">Transport</keyword>
<comment type="catalytic activity">
    <reaction evidence="8">
        <text>4 Fe(II)-[cytochrome c] + O2 + 8 H(+)(in) = 4 Fe(III)-[cytochrome c] + 2 H2O + 4 H(+)(out)</text>
        <dbReference type="Rhea" id="RHEA:11436"/>
        <dbReference type="Rhea" id="RHEA-COMP:10350"/>
        <dbReference type="Rhea" id="RHEA-COMP:14399"/>
        <dbReference type="ChEBI" id="CHEBI:15377"/>
        <dbReference type="ChEBI" id="CHEBI:15378"/>
        <dbReference type="ChEBI" id="CHEBI:15379"/>
        <dbReference type="ChEBI" id="CHEBI:29033"/>
        <dbReference type="ChEBI" id="CHEBI:29034"/>
        <dbReference type="EC" id="7.1.1.9"/>
    </reaction>
</comment>
<dbReference type="Proteomes" id="UP000245765">
    <property type="component" value="Unassembled WGS sequence"/>
</dbReference>
<dbReference type="GO" id="GO:0042773">
    <property type="term" value="P:ATP synthesis coupled electron transport"/>
    <property type="evidence" value="ECO:0007669"/>
    <property type="project" value="TreeGrafter"/>
</dbReference>
<feature type="transmembrane region" description="Helical" evidence="9">
    <location>
        <begin position="78"/>
        <end position="99"/>
    </location>
</feature>
<dbReference type="InterPro" id="IPR002429">
    <property type="entry name" value="CcO_II-like_C"/>
</dbReference>
<sequence>MQRVPPEGDLGFGRIIARVLRDRVHQLVNPGLPHLLRHRGLSLRVWIAATTPLSLAGCEERLSAVHPAGPAAADIATLWWVMLAGATAIFLFVMALLVLAFRRGPAPVSAAAETRRERFWIMGLGLGFTFPVLAALLAYGLVVGERLHTRPGPEVVTVRAEGRQWAWSFAYADAPGRMTEGILHIPAGRQVDVAITSADVIHSFWVPRLAGKLDAIPGHVNVLRIEAWAPGDYAGVSAEYNGTAYLGHGFTVRAHDAAGWATFLAGDAP</sequence>
<evidence type="ECO:0000256" key="3">
    <source>
        <dbReference type="ARBA" id="ARBA00022448"/>
    </source>
</evidence>
<comment type="similarity">
    <text evidence="2">Belongs to the cytochrome c oxidase subunit 2 family.</text>
</comment>
<dbReference type="InterPro" id="IPR045187">
    <property type="entry name" value="CcO_II"/>
</dbReference>
<evidence type="ECO:0000256" key="4">
    <source>
        <dbReference type="ARBA" id="ARBA00022692"/>
    </source>
</evidence>
<keyword evidence="7 9" id="KW-0472">Membrane</keyword>
<evidence type="ECO:0000256" key="2">
    <source>
        <dbReference type="ARBA" id="ARBA00007866"/>
    </source>
</evidence>
<dbReference type="SUPFAM" id="SSF49503">
    <property type="entry name" value="Cupredoxins"/>
    <property type="match status" value="1"/>
</dbReference>
<dbReference type="OrthoDB" id="9783445at2"/>
<dbReference type="InterPro" id="IPR008972">
    <property type="entry name" value="Cupredoxin"/>
</dbReference>
<dbReference type="GO" id="GO:0016020">
    <property type="term" value="C:membrane"/>
    <property type="evidence" value="ECO:0007669"/>
    <property type="project" value="UniProtKB-SubCell"/>
</dbReference>
<dbReference type="AlphaFoldDB" id="A0A317F7U1"/>
<evidence type="ECO:0000256" key="5">
    <source>
        <dbReference type="ARBA" id="ARBA00022982"/>
    </source>
</evidence>
<comment type="caution">
    <text evidence="11">The sequence shown here is derived from an EMBL/GenBank/DDBJ whole genome shotgun (WGS) entry which is preliminary data.</text>
</comment>
<evidence type="ECO:0000256" key="8">
    <source>
        <dbReference type="ARBA" id="ARBA00047816"/>
    </source>
</evidence>
<feature type="domain" description="Cytochrome oxidase subunit II copper A binding" evidence="10">
    <location>
        <begin position="153"/>
        <end position="266"/>
    </location>
</feature>
<evidence type="ECO:0000256" key="6">
    <source>
        <dbReference type="ARBA" id="ARBA00022989"/>
    </source>
</evidence>
<accession>A0A317F7U1</accession>
<feature type="transmembrane region" description="Helical" evidence="9">
    <location>
        <begin position="119"/>
        <end position="142"/>
    </location>
</feature>
<evidence type="ECO:0000256" key="1">
    <source>
        <dbReference type="ARBA" id="ARBA00004141"/>
    </source>
</evidence>
<dbReference type="Pfam" id="PF00116">
    <property type="entry name" value="COX2"/>
    <property type="match status" value="1"/>
</dbReference>
<evidence type="ECO:0000259" key="10">
    <source>
        <dbReference type="PROSITE" id="PS50857"/>
    </source>
</evidence>
<dbReference type="PROSITE" id="PS50857">
    <property type="entry name" value="COX2_CUA"/>
    <property type="match status" value="1"/>
</dbReference>
<dbReference type="PANTHER" id="PTHR22888:SF9">
    <property type="entry name" value="CYTOCHROME C OXIDASE SUBUNIT 2"/>
    <property type="match status" value="1"/>
</dbReference>
<comment type="subcellular location">
    <subcellularLocation>
        <location evidence="1">Membrane</location>
        <topology evidence="1">Multi-pass membrane protein</topology>
    </subcellularLocation>
</comment>
<protein>
    <submittedName>
        <fullName evidence="11">Cytochrome B</fullName>
    </submittedName>
</protein>
<evidence type="ECO:0000256" key="7">
    <source>
        <dbReference type="ARBA" id="ARBA00023136"/>
    </source>
</evidence>
<dbReference type="GO" id="GO:0004129">
    <property type="term" value="F:cytochrome-c oxidase activity"/>
    <property type="evidence" value="ECO:0007669"/>
    <property type="project" value="UniProtKB-EC"/>
</dbReference>
<evidence type="ECO:0000256" key="9">
    <source>
        <dbReference type="SAM" id="Phobius"/>
    </source>
</evidence>
<name>A0A317F7U1_9PROT</name>
<dbReference type="EMBL" id="QGNA01000005">
    <property type="protein sequence ID" value="PWS35251.1"/>
    <property type="molecule type" value="Genomic_DNA"/>
</dbReference>
<keyword evidence="12" id="KW-1185">Reference proteome</keyword>
<proteinExistence type="inferred from homology"/>
<dbReference type="Gene3D" id="2.60.40.420">
    <property type="entry name" value="Cupredoxins - blue copper proteins"/>
    <property type="match status" value="1"/>
</dbReference>
<dbReference type="InterPro" id="IPR036257">
    <property type="entry name" value="Cyt_c_oxidase_su2_TM_sf"/>
</dbReference>
<reference evidence="12" key="1">
    <citation type="submission" date="2018-05" db="EMBL/GenBank/DDBJ databases">
        <authorList>
            <person name="Du Z."/>
            <person name="Wang X."/>
        </authorList>
    </citation>
    <scope>NUCLEOTIDE SEQUENCE [LARGE SCALE GENOMIC DNA]</scope>
    <source>
        <strain evidence="12">CQN31</strain>
    </source>
</reference>